<dbReference type="SUPFAM" id="SSF55031">
    <property type="entry name" value="Bacterial exopeptidase dimerisation domain"/>
    <property type="match status" value="1"/>
</dbReference>
<dbReference type="GO" id="GO:0050118">
    <property type="term" value="F:N-acetyldiaminopimelate deacetylase activity"/>
    <property type="evidence" value="ECO:0007669"/>
    <property type="project" value="UniProtKB-ARBA"/>
</dbReference>
<comment type="cofactor">
    <cofactor evidence="2">
        <name>Mn(2+)</name>
        <dbReference type="ChEBI" id="CHEBI:29035"/>
    </cofactor>
    <text evidence="2">The Mn(2+) ion enhances activity.</text>
</comment>
<dbReference type="FunFam" id="3.30.70.360:FF:000001">
    <property type="entry name" value="N-acetyldiaminopimelate deacetylase"/>
    <property type="match status" value="1"/>
</dbReference>
<name>A0A074MXE7_ERYLO</name>
<dbReference type="Gene3D" id="3.40.630.10">
    <property type="entry name" value="Zn peptidases"/>
    <property type="match status" value="1"/>
</dbReference>
<keyword evidence="1" id="KW-0378">Hydrolase</keyword>
<evidence type="ECO:0000256" key="3">
    <source>
        <dbReference type="SAM" id="SignalP"/>
    </source>
</evidence>
<evidence type="ECO:0000256" key="2">
    <source>
        <dbReference type="PIRSR" id="PIRSR005962-1"/>
    </source>
</evidence>
<feature type="binding site" evidence="2">
    <location>
        <position position="204"/>
    </location>
    <ligand>
        <name>Mn(2+)</name>
        <dbReference type="ChEBI" id="CHEBI:29035"/>
        <label>2</label>
    </ligand>
</feature>
<keyword evidence="3" id="KW-0732">Signal</keyword>
<evidence type="ECO:0000256" key="1">
    <source>
        <dbReference type="ARBA" id="ARBA00022801"/>
    </source>
</evidence>
<dbReference type="PIRSF" id="PIRSF005962">
    <property type="entry name" value="Pept_M20D_amidohydro"/>
    <property type="match status" value="1"/>
</dbReference>
<feature type="signal peptide" evidence="3">
    <location>
        <begin position="1"/>
        <end position="24"/>
    </location>
</feature>
<keyword evidence="2" id="KW-0479">Metal-binding</keyword>
<dbReference type="InterPro" id="IPR017439">
    <property type="entry name" value="Amidohydrolase"/>
</dbReference>
<dbReference type="OrthoDB" id="9777385at2"/>
<dbReference type="InterPro" id="IPR011650">
    <property type="entry name" value="Peptidase_M20_dimer"/>
</dbReference>
<dbReference type="GO" id="GO:0019877">
    <property type="term" value="P:diaminopimelate biosynthetic process"/>
    <property type="evidence" value="ECO:0007669"/>
    <property type="project" value="UniProtKB-ARBA"/>
</dbReference>
<evidence type="ECO:0000313" key="6">
    <source>
        <dbReference type="Proteomes" id="UP000027647"/>
    </source>
</evidence>
<accession>A0A074MXE7</accession>
<dbReference type="GO" id="GO:0046872">
    <property type="term" value="F:metal ion binding"/>
    <property type="evidence" value="ECO:0007669"/>
    <property type="project" value="UniProtKB-KW"/>
</dbReference>
<dbReference type="NCBIfam" id="TIGR01891">
    <property type="entry name" value="amidohydrolases"/>
    <property type="match status" value="1"/>
</dbReference>
<dbReference type="Proteomes" id="UP000027647">
    <property type="component" value="Unassembled WGS sequence"/>
</dbReference>
<evidence type="ECO:0000313" key="5">
    <source>
        <dbReference type="EMBL" id="KEO90287.1"/>
    </source>
</evidence>
<dbReference type="Gene3D" id="3.30.70.360">
    <property type="match status" value="1"/>
</dbReference>
<dbReference type="RefSeq" id="WP_034960114.1">
    <property type="nucleotide sequence ID" value="NZ_JMIW01000003.1"/>
</dbReference>
<dbReference type="STRING" id="1044.EH31_09365"/>
<comment type="caution">
    <text evidence="5">The sequence shown here is derived from an EMBL/GenBank/DDBJ whole genome shotgun (WGS) entry which is preliminary data.</text>
</comment>
<feature type="binding site" evidence="2">
    <location>
        <position position="177"/>
    </location>
    <ligand>
        <name>Mn(2+)</name>
        <dbReference type="ChEBI" id="CHEBI:29035"/>
        <label>2</label>
    </ligand>
</feature>
<evidence type="ECO:0000259" key="4">
    <source>
        <dbReference type="Pfam" id="PF07687"/>
    </source>
</evidence>
<proteinExistence type="predicted"/>
<sequence>MNIFRTAAATIALTLATSPAIILADNHAVDHDAIKAAVEADYDSYLAPLFVHFHENPELSFLENETAARMAEELRQAGVTVTQGVGGTGVVGMLENGEGPLILVRADMDGLPVVEKSGLEYASTATQVGQDGKEYPVMHACGHDVHITSLVGTARKLVEMKDKWSGTIMFIVQPAEERVGGAKAMLADGLYERFGKPDYALAFHVASVLPTGKVSAAEGIQYSSADSVDIKVPGIGAHGASPHAGRDPVYIASQIVTGLQSIISREVQPLQPAVITVGSFHSGSKHNIISDLAELQLTVRANDEKVRAQLLDAIKRIAVNTGKAHGLPDDMPVEVVVSEGTPVTYNNVALAKRLNGVMKRDLGEESFLEFRQQGMGAEDFSYFVAEDMGVPGYYFAVGGTPQEAFDAAENGGPAVPSHHSPLFKVAPRPSVTLGTRAMIAAVLDLAPAD</sequence>
<feature type="binding site" evidence="2">
    <location>
        <position position="419"/>
    </location>
    <ligand>
        <name>Mn(2+)</name>
        <dbReference type="ChEBI" id="CHEBI:29035"/>
        <label>2</label>
    </ligand>
</feature>
<feature type="binding site" evidence="2">
    <location>
        <position position="143"/>
    </location>
    <ligand>
        <name>Mn(2+)</name>
        <dbReference type="ChEBI" id="CHEBI:29035"/>
        <label>2</label>
    </ligand>
</feature>
<dbReference type="InterPro" id="IPR002933">
    <property type="entry name" value="Peptidase_M20"/>
</dbReference>
<feature type="binding site" evidence="2">
    <location>
        <position position="141"/>
    </location>
    <ligand>
        <name>Mn(2+)</name>
        <dbReference type="ChEBI" id="CHEBI:29035"/>
        <label>2</label>
    </ligand>
</feature>
<feature type="domain" description="Peptidase M20 dimerisation" evidence="4">
    <location>
        <begin position="227"/>
        <end position="321"/>
    </location>
</feature>
<dbReference type="Pfam" id="PF07687">
    <property type="entry name" value="M20_dimer"/>
    <property type="match status" value="1"/>
</dbReference>
<dbReference type="AlphaFoldDB" id="A0A074MXE7"/>
<dbReference type="PANTHER" id="PTHR11014">
    <property type="entry name" value="PEPTIDASE M20 FAMILY MEMBER"/>
    <property type="match status" value="1"/>
</dbReference>
<keyword evidence="6" id="KW-1185">Reference proteome</keyword>
<keyword evidence="2" id="KW-0464">Manganese</keyword>
<feature type="chain" id="PRO_5001697543" evidence="3">
    <location>
        <begin position="25"/>
        <end position="449"/>
    </location>
</feature>
<dbReference type="InterPro" id="IPR036264">
    <property type="entry name" value="Bact_exopeptidase_dim_dom"/>
</dbReference>
<organism evidence="5 6">
    <name type="scientific">Erythrobacter longus</name>
    <dbReference type="NCBI Taxonomy" id="1044"/>
    <lineage>
        <taxon>Bacteria</taxon>
        <taxon>Pseudomonadati</taxon>
        <taxon>Pseudomonadota</taxon>
        <taxon>Alphaproteobacteria</taxon>
        <taxon>Sphingomonadales</taxon>
        <taxon>Erythrobacteraceae</taxon>
        <taxon>Erythrobacter/Porphyrobacter group</taxon>
        <taxon>Erythrobacter</taxon>
    </lineage>
</organism>
<gene>
    <name evidence="5" type="ORF">EH31_09365</name>
</gene>
<dbReference type="PANTHER" id="PTHR11014:SF63">
    <property type="entry name" value="METALLOPEPTIDASE, PUTATIVE (AFU_ORTHOLOGUE AFUA_6G09600)-RELATED"/>
    <property type="match status" value="1"/>
</dbReference>
<dbReference type="eggNOG" id="COG1473">
    <property type="taxonomic scope" value="Bacteria"/>
</dbReference>
<protein>
    <submittedName>
        <fullName evidence="5">Peptidase M20</fullName>
    </submittedName>
</protein>
<dbReference type="Pfam" id="PF01546">
    <property type="entry name" value="Peptidase_M20"/>
    <property type="match status" value="1"/>
</dbReference>
<reference evidence="5 6" key="1">
    <citation type="submission" date="2014-04" db="EMBL/GenBank/DDBJ databases">
        <title>A comprehensive comparison of genomes of Erythrobacter spp. strains.</title>
        <authorList>
            <person name="Zheng Q."/>
        </authorList>
    </citation>
    <scope>NUCLEOTIDE SEQUENCE [LARGE SCALE GENOMIC DNA]</scope>
    <source>
        <strain evidence="5 6">DSM 6997</strain>
    </source>
</reference>
<dbReference type="EMBL" id="JMIW01000003">
    <property type="protein sequence ID" value="KEO90287.1"/>
    <property type="molecule type" value="Genomic_DNA"/>
</dbReference>
<dbReference type="SUPFAM" id="SSF53187">
    <property type="entry name" value="Zn-dependent exopeptidases"/>
    <property type="match status" value="1"/>
</dbReference>